<evidence type="ECO:0000313" key="2">
    <source>
        <dbReference type="EMBL" id="KMO36682.1"/>
    </source>
</evidence>
<dbReference type="CDD" id="cd00761">
    <property type="entry name" value="Glyco_tranf_GTA_type"/>
    <property type="match status" value="1"/>
</dbReference>
<feature type="domain" description="Glycosyltransferase 2-like" evidence="1">
    <location>
        <begin position="20"/>
        <end position="136"/>
    </location>
</feature>
<dbReference type="SUPFAM" id="SSF53448">
    <property type="entry name" value="Nucleotide-diphospho-sugar transferases"/>
    <property type="match status" value="1"/>
</dbReference>
<dbReference type="Proteomes" id="UP000036449">
    <property type="component" value="Unassembled WGS sequence"/>
</dbReference>
<proteinExistence type="predicted"/>
<protein>
    <recommendedName>
        <fullName evidence="1">Glycosyltransferase 2-like domain-containing protein</fullName>
    </recommendedName>
</protein>
<dbReference type="Gene3D" id="3.90.550.10">
    <property type="entry name" value="Spore Coat Polysaccharide Biosynthesis Protein SpsA, Chain A"/>
    <property type="match status" value="1"/>
</dbReference>
<evidence type="ECO:0000259" key="1">
    <source>
        <dbReference type="Pfam" id="PF00535"/>
    </source>
</evidence>
<dbReference type="Pfam" id="PF00535">
    <property type="entry name" value="Glycos_transf_2"/>
    <property type="match status" value="1"/>
</dbReference>
<dbReference type="RefSeq" id="WP_048452687.1">
    <property type="nucleotide sequence ID" value="NZ_LABZ01000145.1"/>
</dbReference>
<dbReference type="EMBL" id="LABZ01000145">
    <property type="protein sequence ID" value="KMO36682.1"/>
    <property type="molecule type" value="Genomic_DNA"/>
</dbReference>
<comment type="caution">
    <text evidence="2">The sequence shown here is derived from an EMBL/GenBank/DDBJ whole genome shotgun (WGS) entry which is preliminary data.</text>
</comment>
<dbReference type="AlphaFoldDB" id="A0A0J6ST03"/>
<dbReference type="PATRIC" id="fig|1187852.3.peg.1476"/>
<dbReference type="InterPro" id="IPR050834">
    <property type="entry name" value="Glycosyltransf_2"/>
</dbReference>
<evidence type="ECO:0000313" key="3">
    <source>
        <dbReference type="Proteomes" id="UP000036449"/>
    </source>
</evidence>
<sequence length="646" mass="69125">MRTPRPARSGAPTTGPRIAVVIPVFRQPQFLVEAVASALDQDGEVACRVVIVNDGCPLPDTHALGLASALSDPRVIYLRTENRGLSAARNAGIDAALAQWPDLTAIAMLDADNRLAAGALARGYDVLARDATVSWVFPQINKFGITLSGHAAVPVSPLHVVFQGSFMDASSLVHRRVFDAGLRYDETLRDGFEDWDFWLGAWSRGFRGRCVPGMGLDYRYRPESMVRNAARQRPLLLESLRRRHPDLFAARVLLAAEQQHHPRYGLVDEVITRFTDAMAPAEPVPGTELAALLWRTLAEPEHASLPPYLLWGERAVVAALTRAKVLQTALRHLEAAADAAGGAAVLRLEAGDSIAVRPAEGEGEAHLVLLATGIAAAAVAGHRLPASDAADPPGDPAAGAAIVALARPDGAPAPGRALEALRATLATCRQEVSRWEPPQRWHWQLRTLPDARGIVEALRREIGGAPLSNLARRPDRPCLAVATADDPGEAVRTAARFLRATGSAPADIHLVLGGRGPGLVAVPSGATHLELLDWPESGAGAFRYFGQSFDLPPPDDPEWRSVRGALAGFDTLLVTTERLLPFLAEWRAKGTRIAVYQDPAGWPARADRLILAFEHAIDIVLVDTGEAATRLSALGIPAAKITVLPA</sequence>
<dbReference type="PANTHER" id="PTHR43685">
    <property type="entry name" value="GLYCOSYLTRANSFERASE"/>
    <property type="match status" value="1"/>
</dbReference>
<dbReference type="PANTHER" id="PTHR43685:SF2">
    <property type="entry name" value="GLYCOSYLTRANSFERASE 2-LIKE DOMAIN-CONTAINING PROTEIN"/>
    <property type="match status" value="1"/>
</dbReference>
<dbReference type="InterPro" id="IPR001173">
    <property type="entry name" value="Glyco_trans_2-like"/>
</dbReference>
<reference evidence="2 3" key="1">
    <citation type="submission" date="2015-03" db="EMBL/GenBank/DDBJ databases">
        <title>Genome sequencing of Methylobacterium tarhaniae DSM 25844.</title>
        <authorList>
            <person name="Chaudhry V."/>
            <person name="Patil P.B."/>
        </authorList>
    </citation>
    <scope>NUCLEOTIDE SEQUENCE [LARGE SCALE GENOMIC DNA]</scope>
    <source>
        <strain evidence="2 3">DSM 25844</strain>
    </source>
</reference>
<organism evidence="2 3">
    <name type="scientific">Methylobacterium tarhaniae</name>
    <dbReference type="NCBI Taxonomy" id="1187852"/>
    <lineage>
        <taxon>Bacteria</taxon>
        <taxon>Pseudomonadati</taxon>
        <taxon>Pseudomonadota</taxon>
        <taxon>Alphaproteobacteria</taxon>
        <taxon>Hyphomicrobiales</taxon>
        <taxon>Methylobacteriaceae</taxon>
        <taxon>Methylobacterium</taxon>
    </lineage>
</organism>
<name>A0A0J6ST03_9HYPH</name>
<gene>
    <name evidence="2" type="ORF">VQ03_20180</name>
</gene>
<keyword evidence="3" id="KW-1185">Reference proteome</keyword>
<accession>A0A0J6ST03</accession>
<dbReference type="InterPro" id="IPR029044">
    <property type="entry name" value="Nucleotide-diphossugar_trans"/>
</dbReference>